<gene>
    <name evidence="4" type="ORF">AABB28_06480</name>
</gene>
<organism evidence="4 5">
    <name type="scientific">Yoonia algicola</name>
    <dbReference type="NCBI Taxonomy" id="3137368"/>
    <lineage>
        <taxon>Bacteria</taxon>
        <taxon>Pseudomonadati</taxon>
        <taxon>Pseudomonadota</taxon>
        <taxon>Alphaproteobacteria</taxon>
        <taxon>Rhodobacterales</taxon>
        <taxon>Paracoccaceae</taxon>
        <taxon>Yoonia</taxon>
    </lineage>
</organism>
<protein>
    <submittedName>
        <fullName evidence="4">Glycoside hydrolase TIM-barrel-like domain-containing protein</fullName>
    </submittedName>
</protein>
<dbReference type="Pfam" id="PF13550">
    <property type="entry name" value="Phage-tail_3"/>
    <property type="match status" value="1"/>
</dbReference>
<dbReference type="KEGG" id="yag:AABB28_06480"/>
<dbReference type="Pfam" id="PF13547">
    <property type="entry name" value="GTA_TIM"/>
    <property type="match status" value="1"/>
</dbReference>
<evidence type="ECO:0000313" key="4">
    <source>
        <dbReference type="EMBL" id="WZU64916.1"/>
    </source>
</evidence>
<sequence length="778" mass="84761">MGTDDKIFHLDPLWAAPEIDFIGVSAAIPLADWREGTDHRDASVGSIYNLDYLQSNVAGGEHYDWSYPTPEAREAQRRVPIIDIDGEPWVWRAKDFHGWWAHPHHDRIGGVKQALATQWEPQSKPFWFTSVGCPAIDKGANGPGHFLAQPELPLASNGNRDDLMQMQYLQAFSRHFADTAQNPVSDTYGGRMVDTAHIHFAGWDPRPYPYWPGNQALWSDGDRYATGTWLNGRASDRSLASVVAEICTRSGVRDYDVTGLFGVVRGYSVSDVSTGRAALQPLMLAYGFDAVERDGVLVFRSRNGQVQHHLGDAHIALDPDRDSGVSLTRAAEAAIAGRVQFAHITADGNYEAVAAEVTLPNDETRTVTRSEAPLVLTRGEGQDIVARWLQEARIGRETVLFALPPSQQAVGAGDTIALDTGGHAGTYRIDRIEEAGVRLIEATRIEPLVYQRNARTEETVQLQPYIGPIPAELLFLDIGMLTGDELPHAPYVAAAGNPWPGSIALYGAPQDSDYALQNILNEPATVGATQTALARGPVGIWDRQSGVEVSFINGTASSALQEAVLAGANTLAIGDGTPENWEILQFQNAIPISAGVYRLSGLLRGQAGSRGLMPQTWHPGSRVVLMNGVPGQITLPTAARGTTRHYRFGPAAQPMSDASYRYETHAFAGNGLRPYPVAHLRAVKNGADVAVSWIRCSRIDGDIWADGDIPLGEENETYRVRIFKSGQLRREQVTTAPHWTYAAANLSSDIGSGFYTIEVAQISERFGAGLTTTIERYL</sequence>
<evidence type="ECO:0000313" key="5">
    <source>
        <dbReference type="Proteomes" id="UP001451782"/>
    </source>
</evidence>
<evidence type="ECO:0000259" key="3">
    <source>
        <dbReference type="Pfam" id="PF23666"/>
    </source>
</evidence>
<dbReference type="AlphaFoldDB" id="A0AAN0MBC6"/>
<dbReference type="Proteomes" id="UP001451782">
    <property type="component" value="Chromosome"/>
</dbReference>
<dbReference type="Pfam" id="PF23666">
    <property type="entry name" value="Rcc01698_C"/>
    <property type="match status" value="1"/>
</dbReference>
<name>A0AAN0MBC6_9RHOB</name>
<feature type="domain" description="GTA TIM-barrel-like" evidence="1">
    <location>
        <begin position="2"/>
        <end position="212"/>
    </location>
</feature>
<proteinExistence type="predicted"/>
<keyword evidence="5" id="KW-1185">Reference proteome</keyword>
<accession>A0AAN0MBC6</accession>
<feature type="domain" description="Tip attachment protein J" evidence="2">
    <location>
        <begin position="272"/>
        <end position="433"/>
    </location>
</feature>
<dbReference type="Gene3D" id="3.20.20.80">
    <property type="entry name" value="Glycosidases"/>
    <property type="match status" value="1"/>
</dbReference>
<dbReference type="InterPro" id="IPR025195">
    <property type="entry name" value="GTA_TIM_dom"/>
</dbReference>
<evidence type="ECO:0000259" key="2">
    <source>
        <dbReference type="Pfam" id="PF13550"/>
    </source>
</evidence>
<dbReference type="InterPro" id="IPR032876">
    <property type="entry name" value="J_dom"/>
</dbReference>
<feature type="domain" description="Rcc01698-like C-terminal" evidence="3">
    <location>
        <begin position="524"/>
        <end position="624"/>
    </location>
</feature>
<dbReference type="EMBL" id="CP151762">
    <property type="protein sequence ID" value="WZU64916.1"/>
    <property type="molecule type" value="Genomic_DNA"/>
</dbReference>
<evidence type="ECO:0000259" key="1">
    <source>
        <dbReference type="Pfam" id="PF13547"/>
    </source>
</evidence>
<reference evidence="4 5" key="1">
    <citation type="submission" date="2024-04" db="EMBL/GenBank/DDBJ databases">
        <title>Phylogenomic analyses of a clade within the roseobacter group suggest taxonomic reassignments of species of the genera Aestuariivita, Citreicella, Loktanella, Nautella, Pelagibaca, Ruegeria, Thalassobius, Thiobacimonas and Tropicibacter, and the proposal o.</title>
        <authorList>
            <person name="Jeon C.O."/>
        </authorList>
    </citation>
    <scope>NUCLEOTIDE SEQUENCE [LARGE SCALE GENOMIC DNA]</scope>
    <source>
        <strain evidence="4 5">G8-12</strain>
    </source>
</reference>
<dbReference type="InterPro" id="IPR056490">
    <property type="entry name" value="Rcc01698_C"/>
</dbReference>